<comment type="similarity">
    <text evidence="2 6">Belongs to the transposase mutator family.</text>
</comment>
<accession>A0A3N0HZW9</accession>
<dbReference type="InterPro" id="IPR001207">
    <property type="entry name" value="Transposase_mutator"/>
</dbReference>
<dbReference type="AlphaFoldDB" id="A0A3N0HZW9"/>
<evidence type="ECO:0000313" key="8">
    <source>
        <dbReference type="EMBL" id="RNM30339.1"/>
    </source>
</evidence>
<dbReference type="EMBL" id="RJQC01000002">
    <property type="protein sequence ID" value="RNM30339.1"/>
    <property type="molecule type" value="Genomic_DNA"/>
</dbReference>
<dbReference type="PANTHER" id="PTHR33217:SF8">
    <property type="entry name" value="MUTATOR FAMILY TRANSPOSASE"/>
    <property type="match status" value="1"/>
</dbReference>
<dbReference type="GO" id="GO:0004803">
    <property type="term" value="F:transposase activity"/>
    <property type="evidence" value="ECO:0007669"/>
    <property type="project" value="UniProtKB-UniRule"/>
</dbReference>
<dbReference type="NCBIfam" id="NF033543">
    <property type="entry name" value="transpos_IS256"/>
    <property type="match status" value="1"/>
</dbReference>
<name>A0A3N0HZW9_9FIRM</name>
<keyword evidence="10" id="KW-1185">Reference proteome</keyword>
<comment type="function">
    <text evidence="1 6">Required for the transposition of the insertion element.</text>
</comment>
<evidence type="ECO:0000256" key="4">
    <source>
        <dbReference type="ARBA" id="ARBA00023125"/>
    </source>
</evidence>
<gene>
    <name evidence="9" type="ORF">EDX97_00220</name>
    <name evidence="8" type="ORF">EDX97_05970</name>
</gene>
<evidence type="ECO:0000313" key="9">
    <source>
        <dbReference type="EMBL" id="RNM31035.1"/>
    </source>
</evidence>
<dbReference type="GO" id="GO:0003677">
    <property type="term" value="F:DNA binding"/>
    <property type="evidence" value="ECO:0007669"/>
    <property type="project" value="UniProtKB-UniRule"/>
</dbReference>
<dbReference type="OrthoDB" id="9779930at2"/>
<feature type="compositionally biased region" description="Polar residues" evidence="7">
    <location>
        <begin position="73"/>
        <end position="82"/>
    </location>
</feature>
<evidence type="ECO:0000256" key="5">
    <source>
        <dbReference type="ARBA" id="ARBA00023172"/>
    </source>
</evidence>
<protein>
    <recommendedName>
        <fullName evidence="6">Mutator family transposase</fullName>
    </recommendedName>
</protein>
<dbReference type="Proteomes" id="UP000276568">
    <property type="component" value="Unassembled WGS sequence"/>
</dbReference>
<evidence type="ECO:0000256" key="7">
    <source>
        <dbReference type="SAM" id="MobiDB-lite"/>
    </source>
</evidence>
<proteinExistence type="inferred from homology"/>
<evidence type="ECO:0000256" key="2">
    <source>
        <dbReference type="ARBA" id="ARBA00010961"/>
    </source>
</evidence>
<comment type="caution">
    <text evidence="8">The sequence shown here is derived from an EMBL/GenBank/DDBJ whole genome shotgun (WGS) entry which is preliminary data.</text>
</comment>
<evidence type="ECO:0000313" key="10">
    <source>
        <dbReference type="Proteomes" id="UP000276568"/>
    </source>
</evidence>
<reference evidence="8 10" key="1">
    <citation type="submission" date="2018-11" db="EMBL/GenBank/DDBJ databases">
        <title>Clostridium sp. nov., a member of the family Erysipelotrichaceae isolated from pig faeces.</title>
        <authorList>
            <person name="Chang Y.-H."/>
        </authorList>
    </citation>
    <scope>NUCLEOTIDE SEQUENCE [LARGE SCALE GENOMIC DNA]</scope>
    <source>
        <strain evidence="8 10">YH-panp20</strain>
    </source>
</reference>
<keyword evidence="5 6" id="KW-0233">DNA recombination</keyword>
<evidence type="ECO:0000256" key="6">
    <source>
        <dbReference type="RuleBase" id="RU365089"/>
    </source>
</evidence>
<keyword evidence="6" id="KW-0814">Transposable element</keyword>
<dbReference type="Pfam" id="PF00872">
    <property type="entry name" value="Transposase_mut"/>
    <property type="match status" value="1"/>
</dbReference>
<dbReference type="GO" id="GO:0006313">
    <property type="term" value="P:DNA transposition"/>
    <property type="evidence" value="ECO:0007669"/>
    <property type="project" value="UniProtKB-UniRule"/>
</dbReference>
<sequence>MNEMSKIKRNPAAVKIANEILKEYDCDSLADMQDALKEIFGPLFEGMLQGEMDNHLGYKSNSKEPKSTKNRRNGSNPKTLKTTMGEVEINAPRDRNGSFEPVIVPKRSKDVSDIEGKVLSMYARGMSQRDISSTIEDIYGFKVSHDMISDITNAILPEVEEWQNRPLKKCYPFVFVDCMYVSVRNDYEAKEEAVYVILGYDLQGQKEILGLWMDSTESKNYWMQVFDEIKARGVEDIFFISMDGVSGLESGAKAIFPGVVVQRCIVHLIRNSIRYVPTKDYKKFTADLKKVYGASSLKAAKTAFDTFCDNWKQYPGAIEVWKRNFLHVEQLFDYGSAVRKVMYTTNAIESVNSSFRKVTKKGSFPNHEAVFKLLYLRVKELQKKWDKGHLNNWSMVLNQLLVNDQFKDRIEKYIQY</sequence>
<organism evidence="8 10">
    <name type="scientific">Absicoccus porci</name>
    <dbReference type="NCBI Taxonomy" id="2486576"/>
    <lineage>
        <taxon>Bacteria</taxon>
        <taxon>Bacillati</taxon>
        <taxon>Bacillota</taxon>
        <taxon>Erysipelotrichia</taxon>
        <taxon>Erysipelotrichales</taxon>
        <taxon>Erysipelotrichaceae</taxon>
        <taxon>Absicoccus</taxon>
    </lineage>
</organism>
<dbReference type="EMBL" id="RJQC01000001">
    <property type="protein sequence ID" value="RNM31035.1"/>
    <property type="molecule type" value="Genomic_DNA"/>
</dbReference>
<feature type="region of interest" description="Disordered" evidence="7">
    <location>
        <begin position="54"/>
        <end position="100"/>
    </location>
</feature>
<evidence type="ECO:0000256" key="3">
    <source>
        <dbReference type="ARBA" id="ARBA00022578"/>
    </source>
</evidence>
<keyword evidence="3 6" id="KW-0815">Transposition</keyword>
<feature type="compositionally biased region" description="Basic and acidic residues" evidence="7">
    <location>
        <begin position="54"/>
        <end position="67"/>
    </location>
</feature>
<evidence type="ECO:0000256" key="1">
    <source>
        <dbReference type="ARBA" id="ARBA00002190"/>
    </source>
</evidence>
<dbReference type="PANTHER" id="PTHR33217">
    <property type="entry name" value="TRANSPOSASE FOR INSERTION SEQUENCE ELEMENT IS1081"/>
    <property type="match status" value="1"/>
</dbReference>
<keyword evidence="4 6" id="KW-0238">DNA-binding</keyword>